<protein>
    <submittedName>
        <fullName evidence="2">Uncharacterized protein</fullName>
    </submittedName>
</protein>
<name>A0AC35G786_9BILA</name>
<organism evidence="1 2">
    <name type="scientific">Panagrolaimus sp. PS1159</name>
    <dbReference type="NCBI Taxonomy" id="55785"/>
    <lineage>
        <taxon>Eukaryota</taxon>
        <taxon>Metazoa</taxon>
        <taxon>Ecdysozoa</taxon>
        <taxon>Nematoda</taxon>
        <taxon>Chromadorea</taxon>
        <taxon>Rhabditida</taxon>
        <taxon>Tylenchina</taxon>
        <taxon>Panagrolaimomorpha</taxon>
        <taxon>Panagrolaimoidea</taxon>
        <taxon>Panagrolaimidae</taxon>
        <taxon>Panagrolaimus</taxon>
    </lineage>
</organism>
<evidence type="ECO:0000313" key="1">
    <source>
        <dbReference type="Proteomes" id="UP000887580"/>
    </source>
</evidence>
<dbReference type="Proteomes" id="UP000887580">
    <property type="component" value="Unplaced"/>
</dbReference>
<accession>A0AC35G786</accession>
<proteinExistence type="predicted"/>
<reference evidence="2" key="1">
    <citation type="submission" date="2022-11" db="UniProtKB">
        <authorList>
            <consortium name="WormBaseParasite"/>
        </authorList>
    </citation>
    <scope>IDENTIFICATION</scope>
</reference>
<dbReference type="WBParaSite" id="PS1159_v2.g24726.t1">
    <property type="protein sequence ID" value="PS1159_v2.g24726.t1"/>
    <property type="gene ID" value="PS1159_v2.g24726"/>
</dbReference>
<sequence length="161" mass="19443">MSNFTGEVEKIIRYLIEIKTIYIFNKEDDVINYLKEINEYKWPKGAKLECHLIAANFCARILLPDEYLYISHFKWIVMWLKLKEAYRFSGNGKFRDELLQEFLTVQNVLKNGDVNRSRHHWPNTFTEMYHVYAHYTDTRRSLFYQKHFSDLSLGESFLQGR</sequence>
<evidence type="ECO:0000313" key="2">
    <source>
        <dbReference type="WBParaSite" id="PS1159_v2.g24726.t1"/>
    </source>
</evidence>